<reference evidence="3 4" key="1">
    <citation type="submission" date="2019-10" db="EMBL/GenBank/DDBJ databases">
        <authorList>
            <person name="Palmer J.M."/>
        </authorList>
    </citation>
    <scope>NUCLEOTIDE SEQUENCE [LARGE SCALE GENOMIC DNA]</scope>
    <source>
        <strain evidence="3 4">TWF718</strain>
    </source>
</reference>
<feature type="compositionally biased region" description="Basic and acidic residues" evidence="1">
    <location>
        <begin position="32"/>
        <end position="47"/>
    </location>
</feature>
<evidence type="ECO:0008006" key="5">
    <source>
        <dbReference type="Google" id="ProtNLM"/>
    </source>
</evidence>
<proteinExistence type="predicted"/>
<evidence type="ECO:0000313" key="3">
    <source>
        <dbReference type="EMBL" id="KAK6348144.1"/>
    </source>
</evidence>
<feature type="chain" id="PRO_5042918375" description="Secreted protein" evidence="2">
    <location>
        <begin position="28"/>
        <end position="91"/>
    </location>
</feature>
<accession>A0AAN8RJG9</accession>
<evidence type="ECO:0000256" key="2">
    <source>
        <dbReference type="SAM" id="SignalP"/>
    </source>
</evidence>
<feature type="signal peptide" evidence="2">
    <location>
        <begin position="1"/>
        <end position="27"/>
    </location>
</feature>
<sequence length="91" mass="9626">MAGMLKRGWNTVLSMCTFALLAGEERGEEMEGERMIDGGDGKRKNDDSGGGEEGGDSKELLEALCSLAGLVSRPISHQPNQQPAALYASTP</sequence>
<evidence type="ECO:0000313" key="4">
    <source>
        <dbReference type="Proteomes" id="UP001313282"/>
    </source>
</evidence>
<organism evidence="3 4">
    <name type="scientific">Orbilia javanica</name>
    <dbReference type="NCBI Taxonomy" id="47235"/>
    <lineage>
        <taxon>Eukaryota</taxon>
        <taxon>Fungi</taxon>
        <taxon>Dikarya</taxon>
        <taxon>Ascomycota</taxon>
        <taxon>Pezizomycotina</taxon>
        <taxon>Orbiliomycetes</taxon>
        <taxon>Orbiliales</taxon>
        <taxon>Orbiliaceae</taxon>
        <taxon>Orbilia</taxon>
    </lineage>
</organism>
<name>A0AAN8RJG9_9PEZI</name>
<keyword evidence="2" id="KW-0732">Signal</keyword>
<gene>
    <name evidence="3" type="ORF">TWF718_005958</name>
</gene>
<feature type="region of interest" description="Disordered" evidence="1">
    <location>
        <begin position="23"/>
        <end position="57"/>
    </location>
</feature>
<evidence type="ECO:0000256" key="1">
    <source>
        <dbReference type="SAM" id="MobiDB-lite"/>
    </source>
</evidence>
<comment type="caution">
    <text evidence="3">The sequence shown here is derived from an EMBL/GenBank/DDBJ whole genome shotgun (WGS) entry which is preliminary data.</text>
</comment>
<dbReference type="EMBL" id="JAVHNR010000003">
    <property type="protein sequence ID" value="KAK6348144.1"/>
    <property type="molecule type" value="Genomic_DNA"/>
</dbReference>
<keyword evidence="4" id="KW-1185">Reference proteome</keyword>
<protein>
    <recommendedName>
        <fullName evidence="5">Secreted protein</fullName>
    </recommendedName>
</protein>
<dbReference type="Proteomes" id="UP001313282">
    <property type="component" value="Unassembled WGS sequence"/>
</dbReference>
<dbReference type="AlphaFoldDB" id="A0AAN8RJG9"/>